<dbReference type="InterPro" id="IPR016024">
    <property type="entry name" value="ARM-type_fold"/>
</dbReference>
<organism evidence="3">
    <name type="scientific">Eyprepocnemis plorans</name>
    <dbReference type="NCBI Taxonomy" id="34655"/>
    <lineage>
        <taxon>Eukaryota</taxon>
        <taxon>Metazoa</taxon>
        <taxon>Ecdysozoa</taxon>
        <taxon>Arthropoda</taxon>
        <taxon>Hexapoda</taxon>
        <taxon>Insecta</taxon>
        <taxon>Pterygota</taxon>
        <taxon>Neoptera</taxon>
        <taxon>Polyneoptera</taxon>
        <taxon>Orthoptera</taxon>
        <taxon>Caelifera</taxon>
        <taxon>Acrididea</taxon>
        <taxon>Acridomorpha</taxon>
        <taxon>Acridoidea</taxon>
        <taxon>Acrididae</taxon>
        <taxon>Eyprepocnemidinae</taxon>
        <taxon>Eyprepocnemis</taxon>
    </lineage>
</organism>
<evidence type="ECO:0000256" key="1">
    <source>
        <dbReference type="SAM" id="Coils"/>
    </source>
</evidence>
<dbReference type="PANTHER" id="PTHR23161">
    <property type="entry name" value="PROTEIN CIP2A"/>
    <property type="match status" value="1"/>
</dbReference>
<dbReference type="PANTHER" id="PTHR23161:SF2">
    <property type="entry name" value="PROTEIN CIP2A"/>
    <property type="match status" value="1"/>
</dbReference>
<reference evidence="3" key="2">
    <citation type="submission" date="2017-05" db="EMBL/GenBank/DDBJ databases">
        <title>Protein coding genes in B chromosomes of the grasshopper#Eyprepocnemis plorans.</title>
        <authorList>
            <person name="Navarro-Dominguez B.M."/>
            <person name="Ruiz-Ruano F.J."/>
            <person name="Josefa C."/>
            <person name="Corral J.M."/>
            <person name="Lopez-Leon M.D."/>
            <person name="Sharbel T.F."/>
            <person name="Camacho J.P.M."/>
        </authorList>
    </citation>
    <scope>NUCLEOTIDE SEQUENCE</scope>
</reference>
<protein>
    <submittedName>
        <fullName evidence="3">Cip2A</fullName>
    </submittedName>
</protein>
<dbReference type="AlphaFoldDB" id="A0A1W5LUE0"/>
<dbReference type="Pfam" id="PF21044">
    <property type="entry name" value="CIP2A_N"/>
    <property type="match status" value="1"/>
</dbReference>
<accession>A0A1W5LUE0</accession>
<evidence type="ECO:0000259" key="2">
    <source>
        <dbReference type="Pfam" id="PF21044"/>
    </source>
</evidence>
<dbReference type="SUPFAM" id="SSF48371">
    <property type="entry name" value="ARM repeat"/>
    <property type="match status" value="1"/>
</dbReference>
<name>A0A1W5LUE0_9ORTH</name>
<feature type="domain" description="CIP2A N-terminal" evidence="2">
    <location>
        <begin position="27"/>
        <end position="301"/>
    </location>
</feature>
<dbReference type="EMBL" id="KX034164">
    <property type="protein sequence ID" value="ANO53994.1"/>
    <property type="molecule type" value="mRNA"/>
</dbReference>
<keyword evidence="1" id="KW-0175">Coiled coil</keyword>
<sequence length="824" mass="92518">MEKCQHMKAFVSNAIHYLRFQNDGKISLLQRHLQVLSVTTDVTVFEPNNGISVEFYACLHELMTSLEPSCPLVWSAVTVLQQACKNKSARAALTNTFKFVPVLAKILGNNLTREKKVNVLKLLQDVTYGAVIPWQEAHLTKLISILASWIVNEKNTVGTLSLGVLVNLCYKNVPAIYTLFHCVDHKSFLKTLLELKTENIYTTVQVLKLLTECDSVSGGIPDGDILYFVTVAFLNIEEVLRTRDTFLLRLILDFFADVSSSARTRQVLLSYASFKDGVEKLLDQYCQSDPPEELGMLLEFLQTLIEIHVEDLLPLYSRILQLALCSIPCSAVAAPAVLLAQAILSTSANSSGDCGILIGEFSGNLSTLIAVFCDENAAADVQQQLCELMRDMCDVAPLREKLLQVLDIELVQQQIRPLVTPEDRPHYYYDERVTKSVLSVLELTVRLAQFDGRWLTAASIMLEPTSVHMILALALSSASEEIRRRIFNLVASPAFTRDCLSQLAKSLCRIQPVTTGVPVVSTGVNGGGDTYNISTNTFFNSLPPYNLERQARLDDLMNKLETAASRKEVGNMTTAVMELYGHKVAMLAQSERTLQMSLTAASSHCTQLQHQVMQARAEASCLHQLLYSSQQCCEGLEQEKKLLAQKLEEEKSTAAAVHAQHVQDFKEKQRIILSLTNNVEELKSKLSMREKDLEASKQMIDEQLKKINTLSKEIADKITEVKNLEKEAAAKTADYAQTLAKMENRIEKRDRVIYELQGENEKKNKKIESLQLESQNLEEVCRAQEKTLQQKDAEMEVLQRQLTELQRIRDMIYNISAGNMRPEV</sequence>
<dbReference type="InterPro" id="IPR048701">
    <property type="entry name" value="CIP2A_N"/>
</dbReference>
<evidence type="ECO:0000313" key="3">
    <source>
        <dbReference type="EMBL" id="ANO53994.1"/>
    </source>
</evidence>
<proteinExistence type="evidence at transcript level"/>
<dbReference type="InterPro" id="IPR042510">
    <property type="entry name" value="CIP2A"/>
</dbReference>
<reference evidence="3" key="1">
    <citation type="submission" date="2016-04" db="EMBL/GenBank/DDBJ databases">
        <authorList>
            <person name="Evans L.H."/>
            <person name="Alamgir A."/>
            <person name="Owens N."/>
            <person name="Weber N.D."/>
            <person name="Virtaneva K."/>
            <person name="Barbian K."/>
            <person name="Babar A."/>
            <person name="Rosenke K."/>
        </authorList>
    </citation>
    <scope>NUCLEOTIDE SEQUENCE</scope>
</reference>
<feature type="coiled-coil region" evidence="1">
    <location>
        <begin position="633"/>
        <end position="808"/>
    </location>
</feature>